<organism evidence="3 4">
    <name type="scientific">Aldrovandia affinis</name>
    <dbReference type="NCBI Taxonomy" id="143900"/>
    <lineage>
        <taxon>Eukaryota</taxon>
        <taxon>Metazoa</taxon>
        <taxon>Chordata</taxon>
        <taxon>Craniata</taxon>
        <taxon>Vertebrata</taxon>
        <taxon>Euteleostomi</taxon>
        <taxon>Actinopterygii</taxon>
        <taxon>Neopterygii</taxon>
        <taxon>Teleostei</taxon>
        <taxon>Notacanthiformes</taxon>
        <taxon>Halosauridae</taxon>
        <taxon>Aldrovandia</taxon>
    </lineage>
</organism>
<dbReference type="EMBL" id="JAINUG010000106">
    <property type="protein sequence ID" value="KAJ8396494.1"/>
    <property type="molecule type" value="Genomic_DNA"/>
</dbReference>
<feature type="domain" description="DUF4592" evidence="2">
    <location>
        <begin position="134"/>
        <end position="250"/>
    </location>
</feature>
<feature type="region of interest" description="Disordered" evidence="1">
    <location>
        <begin position="143"/>
        <end position="164"/>
    </location>
</feature>
<dbReference type="PANTHER" id="PTHR47743">
    <property type="entry name" value="KIAA1210 / KIAA1211 FAMILY MEMBER"/>
    <property type="match status" value="1"/>
</dbReference>
<feature type="region of interest" description="Disordered" evidence="1">
    <location>
        <begin position="317"/>
        <end position="554"/>
    </location>
</feature>
<feature type="region of interest" description="Disordered" evidence="1">
    <location>
        <begin position="657"/>
        <end position="813"/>
    </location>
</feature>
<feature type="region of interest" description="Disordered" evidence="1">
    <location>
        <begin position="827"/>
        <end position="911"/>
    </location>
</feature>
<feature type="region of interest" description="Disordered" evidence="1">
    <location>
        <begin position="46"/>
        <end position="95"/>
    </location>
</feature>
<feature type="compositionally biased region" description="Basic and acidic residues" evidence="1">
    <location>
        <begin position="882"/>
        <end position="895"/>
    </location>
</feature>
<keyword evidence="4" id="KW-1185">Reference proteome</keyword>
<protein>
    <recommendedName>
        <fullName evidence="2">DUF4592 domain-containing protein</fullName>
    </recommendedName>
</protein>
<feature type="compositionally biased region" description="Basic and acidic residues" evidence="1">
    <location>
        <begin position="574"/>
        <end position="585"/>
    </location>
</feature>
<feature type="compositionally biased region" description="Acidic residues" evidence="1">
    <location>
        <begin position="467"/>
        <end position="486"/>
    </location>
</feature>
<name>A0AAD7WHR2_9TELE</name>
<dbReference type="AlphaFoldDB" id="A0AAD7WHR2"/>
<accession>A0AAD7WHR2</accession>
<feature type="region of interest" description="Disordered" evidence="1">
    <location>
        <begin position="569"/>
        <end position="643"/>
    </location>
</feature>
<dbReference type="PANTHER" id="PTHR47743:SF2">
    <property type="entry name" value="ACROSOMAL PROTEIN KIAA1210"/>
    <property type="match status" value="1"/>
</dbReference>
<dbReference type="Proteomes" id="UP001221898">
    <property type="component" value="Unassembled WGS sequence"/>
</dbReference>
<feature type="compositionally biased region" description="Polar residues" evidence="1">
    <location>
        <begin position="61"/>
        <end position="80"/>
    </location>
</feature>
<feature type="compositionally biased region" description="Basic and acidic residues" evidence="1">
    <location>
        <begin position="487"/>
        <end position="512"/>
    </location>
</feature>
<evidence type="ECO:0000313" key="3">
    <source>
        <dbReference type="EMBL" id="KAJ8396494.1"/>
    </source>
</evidence>
<dbReference type="InterPro" id="IPR026713">
    <property type="entry name" value="CRACD-like"/>
</dbReference>
<dbReference type="InterPro" id="IPR028030">
    <property type="entry name" value="DUF4592"/>
</dbReference>
<evidence type="ECO:0000313" key="4">
    <source>
        <dbReference type="Proteomes" id="UP001221898"/>
    </source>
</evidence>
<gene>
    <name evidence="3" type="ORF">AAFF_G00018000</name>
</gene>
<sequence length="931" mass="100550">MPVFVSGRDYSIMASGTADQEPTDTTEECPGKKRSKFQTFKKLFAKKKRRDCPSPVRDNALKSSQSTDDVHTPESSPVQTDTDHESNVNMGNKAMSHDSVFASELSSSETNDCLITSQESVHGKVKSLQLQLKQAIRVGSPPTLICPKKGEDTGALSEDDGLPHSPPEISTLHTVLAGSSHRFSNPVQRTSSLSLEGLDSDDDQMYCGTSSRAANPLISLPVDFSLPASPVGCLDSSAAHHRIAVKRQARVQRKPASREIPESRKLKVLDETQRLHEERPNAMVGQTDAGGDRIEERGDGTDTQKWALVSVQQLSETGEEPVVMVRPSAGELEEQSDMQGLSDERSRRLDAASFTSESQSGQEEILPAPGPARQPLLASVEGSAGHCPNTASLAGGEGEGREPSSPLREVLSSLERPRAPTPAPEPEEEVSVPRPGRGPEAAVDEGLAVPDLPHMGEPSPPTSEEPSTGEDFEEEGREEPEECDEEDHTKEQPFPKELEKEEEKQREEECTKAEVVAEICEWGPSVEPRKEEEEEEAAPDSADKAGLLSDFDSSSECGRTALLEYTAECSGSVRTREDGDCHPEPPNESSPATECDRPGLKEPSTTTANLSVNTDSEPSTESHATLSQALEDLGKQQAGSGSKARFTIATAWQRSLSGGASAEPNFTAALEPEAFEESPHLTAEPSRPRRADAPCSPGATQRAAPLTPPRDLSSQEAGSAENPFGVRLRRTPALFRYSSASSSEPPGNAVPTEPLEPQNSPLSHPPSTKPATPKKPDPLDNTTAKIKKTAGSLSSSCVLPELALGTPDRKVASTDWISIARQKHKVFQENSLEETPRKESPFEKDVQVEPQRKISLPISLNQTKNEQPKPSSSPLTVPCLRENSRPAAVEKEGRRALSHLPPSPLSRDEPPWLALAKKKAKAWSEMPQIVQ</sequence>
<feature type="compositionally biased region" description="Basic and acidic residues" evidence="1">
    <location>
        <begin position="290"/>
        <end position="301"/>
    </location>
</feature>
<dbReference type="Pfam" id="PF15262">
    <property type="entry name" value="DUF4592"/>
    <property type="match status" value="1"/>
</dbReference>
<feature type="compositionally biased region" description="Basic and acidic residues" evidence="1">
    <location>
        <begin position="834"/>
        <end position="852"/>
    </location>
</feature>
<feature type="region of interest" description="Disordered" evidence="1">
    <location>
        <begin position="277"/>
        <end position="301"/>
    </location>
</feature>
<feature type="region of interest" description="Disordered" evidence="1">
    <location>
        <begin position="1"/>
        <end position="34"/>
    </location>
</feature>
<feature type="compositionally biased region" description="Polar residues" evidence="1">
    <location>
        <begin position="353"/>
        <end position="362"/>
    </location>
</feature>
<comment type="caution">
    <text evidence="3">The sequence shown here is derived from an EMBL/GenBank/DDBJ whole genome shotgun (WGS) entry which is preliminary data.</text>
</comment>
<evidence type="ECO:0000259" key="2">
    <source>
        <dbReference type="Pfam" id="PF15262"/>
    </source>
</evidence>
<reference evidence="3" key="1">
    <citation type="journal article" date="2023" name="Science">
        <title>Genome structures resolve the early diversification of teleost fishes.</title>
        <authorList>
            <person name="Parey E."/>
            <person name="Louis A."/>
            <person name="Montfort J."/>
            <person name="Bouchez O."/>
            <person name="Roques C."/>
            <person name="Iampietro C."/>
            <person name="Lluch J."/>
            <person name="Castinel A."/>
            <person name="Donnadieu C."/>
            <person name="Desvignes T."/>
            <person name="Floi Bucao C."/>
            <person name="Jouanno E."/>
            <person name="Wen M."/>
            <person name="Mejri S."/>
            <person name="Dirks R."/>
            <person name="Jansen H."/>
            <person name="Henkel C."/>
            <person name="Chen W.J."/>
            <person name="Zahm M."/>
            <person name="Cabau C."/>
            <person name="Klopp C."/>
            <person name="Thompson A.W."/>
            <person name="Robinson-Rechavi M."/>
            <person name="Braasch I."/>
            <person name="Lecointre G."/>
            <person name="Bobe J."/>
            <person name="Postlethwait J.H."/>
            <person name="Berthelot C."/>
            <person name="Roest Crollius H."/>
            <person name="Guiguen Y."/>
        </authorList>
    </citation>
    <scope>NUCLEOTIDE SEQUENCE</scope>
    <source>
        <strain evidence="3">NC1722</strain>
    </source>
</reference>
<feature type="compositionally biased region" description="Polar residues" evidence="1">
    <location>
        <begin position="858"/>
        <end position="875"/>
    </location>
</feature>
<feature type="compositionally biased region" description="Polar residues" evidence="1">
    <location>
        <begin position="603"/>
        <end position="628"/>
    </location>
</feature>
<evidence type="ECO:0000256" key="1">
    <source>
        <dbReference type="SAM" id="MobiDB-lite"/>
    </source>
</evidence>
<proteinExistence type="predicted"/>